<protein>
    <submittedName>
        <fullName evidence="2">Uncharacterized protein</fullName>
    </submittedName>
</protein>
<dbReference type="Proteomes" id="UP000742631">
    <property type="component" value="Unassembled WGS sequence"/>
</dbReference>
<feature type="transmembrane region" description="Helical" evidence="1">
    <location>
        <begin position="87"/>
        <end position="105"/>
    </location>
</feature>
<feature type="transmembrane region" description="Helical" evidence="1">
    <location>
        <begin position="111"/>
        <end position="133"/>
    </location>
</feature>
<sequence length="157" mass="16232">MPNPSHRSALRGSPSALLPLLPGSAFSALLTLAPALLFAWRDPTQNRWPALALGLALVLDGAARIVARAVRRRTGVETEFRGLPSPMLALGNAAWIGGAIMAVGAGLRPDLFPLLACALAGLVAMGALARIALARMVVVIDAAERAAAEAKAEGTRR</sequence>
<name>A0A921JG34_9HYPH</name>
<evidence type="ECO:0000313" key="3">
    <source>
        <dbReference type="Proteomes" id="UP000742631"/>
    </source>
</evidence>
<gene>
    <name evidence="2" type="ORF">K8W01_18490</name>
</gene>
<reference evidence="2" key="2">
    <citation type="submission" date="2021-09" db="EMBL/GenBank/DDBJ databases">
        <authorList>
            <person name="Gilroy R."/>
        </authorList>
    </citation>
    <scope>NUCLEOTIDE SEQUENCE</scope>
    <source>
        <strain evidence="2">316</strain>
    </source>
</reference>
<dbReference type="EMBL" id="DYYG01000058">
    <property type="protein sequence ID" value="HJE25640.1"/>
    <property type="molecule type" value="Genomic_DNA"/>
</dbReference>
<keyword evidence="1" id="KW-0812">Transmembrane</keyword>
<reference evidence="2" key="1">
    <citation type="journal article" date="2021" name="PeerJ">
        <title>Extensive microbial diversity within the chicken gut microbiome revealed by metagenomics and culture.</title>
        <authorList>
            <person name="Gilroy R."/>
            <person name="Ravi A."/>
            <person name="Getino M."/>
            <person name="Pursley I."/>
            <person name="Horton D.L."/>
            <person name="Alikhan N.F."/>
            <person name="Baker D."/>
            <person name="Gharbi K."/>
            <person name="Hall N."/>
            <person name="Watson M."/>
            <person name="Adriaenssens E.M."/>
            <person name="Foster-Nyarko E."/>
            <person name="Jarju S."/>
            <person name="Secka A."/>
            <person name="Antonio M."/>
            <person name="Oren A."/>
            <person name="Chaudhuri R.R."/>
            <person name="La Ragione R."/>
            <person name="Hildebrand F."/>
            <person name="Pallen M.J."/>
        </authorList>
    </citation>
    <scope>NUCLEOTIDE SEQUENCE</scope>
    <source>
        <strain evidence="2">316</strain>
    </source>
</reference>
<evidence type="ECO:0000256" key="1">
    <source>
        <dbReference type="SAM" id="Phobius"/>
    </source>
</evidence>
<keyword evidence="1" id="KW-0472">Membrane</keyword>
<dbReference type="AlphaFoldDB" id="A0A921JG34"/>
<comment type="caution">
    <text evidence="2">The sequence shown here is derived from an EMBL/GenBank/DDBJ whole genome shotgun (WGS) entry which is preliminary data.</text>
</comment>
<proteinExistence type="predicted"/>
<keyword evidence="1" id="KW-1133">Transmembrane helix</keyword>
<feature type="transmembrane region" description="Helical" evidence="1">
    <location>
        <begin position="49"/>
        <end position="67"/>
    </location>
</feature>
<evidence type="ECO:0000313" key="2">
    <source>
        <dbReference type="EMBL" id="HJE25640.1"/>
    </source>
</evidence>
<organism evidence="2 3">
    <name type="scientific">Methylorubrum populi</name>
    <dbReference type="NCBI Taxonomy" id="223967"/>
    <lineage>
        <taxon>Bacteria</taxon>
        <taxon>Pseudomonadati</taxon>
        <taxon>Pseudomonadota</taxon>
        <taxon>Alphaproteobacteria</taxon>
        <taxon>Hyphomicrobiales</taxon>
        <taxon>Methylobacteriaceae</taxon>
        <taxon>Methylorubrum</taxon>
    </lineage>
</organism>
<accession>A0A921JG34</accession>